<sequence>MKKILASFSSIGFIAAGTSSVLACKPDTSELFFSNPDIKLELLAAIKQINYEEITTLKDLDSKIEAILEEAVKNNNVKHIIPGTISVRDYYYFYDDSRNNEVIRTIDEDKDGVNDFKTINYVIKVDFEEKDGFETDYEDELIYVYNTPIDANNQQVSEAFENSTRQTLVVEYEKYYSEQKLYQEVIEELSERLVVYINNNVNRVGFNGGFLNGVDVNLKIDQVTNGKSVVNRQKYAALLESGQGLSSQDPITVDLTFDLD</sequence>
<keyword evidence="2" id="KW-1185">Reference proteome</keyword>
<dbReference type="RefSeq" id="WP_100254983.1">
    <property type="nucleotide sequence ID" value="NZ_CP024870.1"/>
</dbReference>
<proteinExistence type="predicted"/>
<dbReference type="EMBL" id="CP024870">
    <property type="protein sequence ID" value="ATX71451.1"/>
    <property type="molecule type" value="Genomic_DNA"/>
</dbReference>
<accession>A0A2K8KM10</accession>
<evidence type="ECO:0000313" key="1">
    <source>
        <dbReference type="EMBL" id="ATX71451.1"/>
    </source>
</evidence>
<gene>
    <name evidence="1" type="ORF">SCLAR_v1c11510</name>
</gene>
<reference evidence="1 2" key="1">
    <citation type="submission" date="2017-11" db="EMBL/GenBank/DDBJ databases">
        <title>Complete genome sequence of Spiroplasma clarkii CN-5 (DSM 19994).</title>
        <authorList>
            <person name="Tsai Y.-M."/>
            <person name="Chang A."/>
            <person name="Lo W.-S."/>
            <person name="Kuo C.-H."/>
        </authorList>
    </citation>
    <scope>NUCLEOTIDE SEQUENCE [LARGE SCALE GENOMIC DNA]</scope>
    <source>
        <strain evidence="1 2">CN-5</strain>
    </source>
</reference>
<evidence type="ECO:0000313" key="2">
    <source>
        <dbReference type="Proteomes" id="UP000231179"/>
    </source>
</evidence>
<dbReference type="PROSITE" id="PS51257">
    <property type="entry name" value="PROKAR_LIPOPROTEIN"/>
    <property type="match status" value="1"/>
</dbReference>
<dbReference type="AlphaFoldDB" id="A0A2K8KM10"/>
<name>A0A2K8KM10_9MOLU</name>
<organism evidence="1 2">
    <name type="scientific">Spiroplasma clarkii</name>
    <dbReference type="NCBI Taxonomy" id="2139"/>
    <lineage>
        <taxon>Bacteria</taxon>
        <taxon>Bacillati</taxon>
        <taxon>Mycoplasmatota</taxon>
        <taxon>Mollicutes</taxon>
        <taxon>Entomoplasmatales</taxon>
        <taxon>Spiroplasmataceae</taxon>
        <taxon>Spiroplasma</taxon>
    </lineage>
</organism>
<protein>
    <recommendedName>
        <fullName evidence="3">Lipoprotein</fullName>
    </recommendedName>
</protein>
<evidence type="ECO:0008006" key="3">
    <source>
        <dbReference type="Google" id="ProtNLM"/>
    </source>
</evidence>
<dbReference type="Proteomes" id="UP000231179">
    <property type="component" value="Chromosome"/>
</dbReference>